<feature type="transmembrane region" description="Helical" evidence="1">
    <location>
        <begin position="184"/>
        <end position="203"/>
    </location>
</feature>
<dbReference type="EMBL" id="JAHZIK010000158">
    <property type="protein sequence ID" value="MBW7454130.1"/>
    <property type="molecule type" value="Genomic_DNA"/>
</dbReference>
<feature type="transmembrane region" description="Helical" evidence="1">
    <location>
        <begin position="57"/>
        <end position="77"/>
    </location>
</feature>
<feature type="transmembrane region" description="Helical" evidence="1">
    <location>
        <begin position="6"/>
        <end position="26"/>
    </location>
</feature>
<sequence>MSVFLLFMLFSIIESIALFSISFTLYRLKFTQYLWPSLIMMIVINLVSFYLRKEVALADYAPVAILVLLVLFMMAVVKIPAFWALIVSLTGLCFFALLQTGLIMQLSFGYLSVQEINSHAWKGYLLQTLTGLIGYLISGFLYKRGIGFSFEFEKPIYKLVTLLVMIIMILIALAFGAVLFIGNLYIATIIYFIGLAFLLYFALKKETEDANIGL</sequence>
<keyword evidence="1" id="KW-0472">Membrane</keyword>
<feature type="transmembrane region" description="Helical" evidence="1">
    <location>
        <begin position="124"/>
        <end position="143"/>
    </location>
</feature>
<protein>
    <submittedName>
        <fullName evidence="2">Uncharacterized protein</fullName>
    </submittedName>
</protein>
<feature type="transmembrane region" description="Helical" evidence="1">
    <location>
        <begin position="82"/>
        <end position="104"/>
    </location>
</feature>
<evidence type="ECO:0000256" key="1">
    <source>
        <dbReference type="SAM" id="Phobius"/>
    </source>
</evidence>
<dbReference type="RefSeq" id="WP_210045617.1">
    <property type="nucleotide sequence ID" value="NZ_JBHLVU010000018.1"/>
</dbReference>
<name>A0ABS7BZZ5_9BACL</name>
<keyword evidence="1" id="KW-0812">Transmembrane</keyword>
<dbReference type="Proteomes" id="UP001519887">
    <property type="component" value="Unassembled WGS sequence"/>
</dbReference>
<comment type="caution">
    <text evidence="2">The sequence shown here is derived from an EMBL/GenBank/DDBJ whole genome shotgun (WGS) entry which is preliminary data.</text>
</comment>
<gene>
    <name evidence="2" type="ORF">K0U00_08805</name>
</gene>
<evidence type="ECO:0000313" key="2">
    <source>
        <dbReference type="EMBL" id="MBW7454130.1"/>
    </source>
</evidence>
<feature type="transmembrane region" description="Helical" evidence="1">
    <location>
        <begin position="155"/>
        <end position="178"/>
    </location>
</feature>
<feature type="transmembrane region" description="Helical" evidence="1">
    <location>
        <begin position="33"/>
        <end position="51"/>
    </location>
</feature>
<keyword evidence="3" id="KW-1185">Reference proteome</keyword>
<keyword evidence="1" id="KW-1133">Transmembrane helix</keyword>
<organism evidence="2 3">
    <name type="scientific">Paenibacillus sepulcri</name>
    <dbReference type="NCBI Taxonomy" id="359917"/>
    <lineage>
        <taxon>Bacteria</taxon>
        <taxon>Bacillati</taxon>
        <taxon>Bacillota</taxon>
        <taxon>Bacilli</taxon>
        <taxon>Bacillales</taxon>
        <taxon>Paenibacillaceae</taxon>
        <taxon>Paenibacillus</taxon>
    </lineage>
</organism>
<proteinExistence type="predicted"/>
<reference evidence="2 3" key="1">
    <citation type="submission" date="2021-07" db="EMBL/GenBank/DDBJ databases">
        <title>Paenibacillus radiodurans sp. nov., isolated from the southeastern edge of Tengger Desert.</title>
        <authorList>
            <person name="Zhang G."/>
        </authorList>
    </citation>
    <scope>NUCLEOTIDE SEQUENCE [LARGE SCALE GENOMIC DNA]</scope>
    <source>
        <strain evidence="2 3">CCM 7311</strain>
    </source>
</reference>
<evidence type="ECO:0000313" key="3">
    <source>
        <dbReference type="Proteomes" id="UP001519887"/>
    </source>
</evidence>
<accession>A0ABS7BZZ5</accession>